<gene>
    <name evidence="2" type="ORF">BO97DRAFT_419071</name>
</gene>
<dbReference type="EMBL" id="KZ824349">
    <property type="protein sequence ID" value="RAL06862.1"/>
    <property type="molecule type" value="Genomic_DNA"/>
</dbReference>
<evidence type="ECO:0000313" key="2">
    <source>
        <dbReference type="EMBL" id="RAL06862.1"/>
    </source>
</evidence>
<dbReference type="RefSeq" id="XP_025546016.1">
    <property type="nucleotide sequence ID" value="XM_025696545.1"/>
</dbReference>
<name>A0A395HG31_ASPHC</name>
<dbReference type="InterPro" id="IPR036047">
    <property type="entry name" value="F-box-like_dom_sf"/>
</dbReference>
<dbReference type="SUPFAM" id="SSF52047">
    <property type="entry name" value="RNI-like"/>
    <property type="match status" value="1"/>
</dbReference>
<dbReference type="Proteomes" id="UP000248961">
    <property type="component" value="Unassembled WGS sequence"/>
</dbReference>
<dbReference type="InterPro" id="IPR032675">
    <property type="entry name" value="LRR_dom_sf"/>
</dbReference>
<keyword evidence="3" id="KW-1185">Reference proteome</keyword>
<proteinExistence type="predicted"/>
<evidence type="ECO:0000313" key="3">
    <source>
        <dbReference type="Proteomes" id="UP000248961"/>
    </source>
</evidence>
<feature type="domain" description="F-box" evidence="1">
    <location>
        <begin position="5"/>
        <end position="48"/>
    </location>
</feature>
<dbReference type="Gene3D" id="3.80.10.10">
    <property type="entry name" value="Ribonuclease Inhibitor"/>
    <property type="match status" value="1"/>
</dbReference>
<dbReference type="CDD" id="cd09917">
    <property type="entry name" value="F-box_SF"/>
    <property type="match status" value="1"/>
</dbReference>
<organism evidence="2 3">
    <name type="scientific">Aspergillus homomorphus (strain CBS 101889)</name>
    <dbReference type="NCBI Taxonomy" id="1450537"/>
    <lineage>
        <taxon>Eukaryota</taxon>
        <taxon>Fungi</taxon>
        <taxon>Dikarya</taxon>
        <taxon>Ascomycota</taxon>
        <taxon>Pezizomycotina</taxon>
        <taxon>Eurotiomycetes</taxon>
        <taxon>Eurotiomycetidae</taxon>
        <taxon>Eurotiales</taxon>
        <taxon>Aspergillaceae</taxon>
        <taxon>Aspergillus</taxon>
        <taxon>Aspergillus subgen. Circumdati</taxon>
    </lineage>
</organism>
<accession>A0A395HG31</accession>
<dbReference type="AlphaFoldDB" id="A0A395HG31"/>
<dbReference type="OrthoDB" id="2520703at2759"/>
<reference evidence="2 3" key="1">
    <citation type="submission" date="2018-02" db="EMBL/GenBank/DDBJ databases">
        <title>The genomes of Aspergillus section Nigri reveals drivers in fungal speciation.</title>
        <authorList>
            <consortium name="DOE Joint Genome Institute"/>
            <person name="Vesth T.C."/>
            <person name="Nybo J."/>
            <person name="Theobald S."/>
            <person name="Brandl J."/>
            <person name="Frisvad J.C."/>
            <person name="Nielsen K.F."/>
            <person name="Lyhne E.K."/>
            <person name="Kogle M.E."/>
            <person name="Kuo A."/>
            <person name="Riley R."/>
            <person name="Clum A."/>
            <person name="Nolan M."/>
            <person name="Lipzen A."/>
            <person name="Salamov A."/>
            <person name="Henrissat B."/>
            <person name="Wiebenga A."/>
            <person name="De vries R.P."/>
            <person name="Grigoriev I.V."/>
            <person name="Mortensen U.H."/>
            <person name="Andersen M.R."/>
            <person name="Baker S.E."/>
        </authorList>
    </citation>
    <scope>NUCLEOTIDE SEQUENCE [LARGE SCALE GENOMIC DNA]</scope>
    <source>
        <strain evidence="2 3">CBS 101889</strain>
    </source>
</reference>
<dbReference type="SUPFAM" id="SSF81383">
    <property type="entry name" value="F-box domain"/>
    <property type="match status" value="1"/>
</dbReference>
<dbReference type="STRING" id="1450537.A0A395HG31"/>
<sequence>MAQLSTLPNEIILAIISCFHGPTDVTELLSLCLTSRRLRLLAQPILFYDYFKYVLAAGSDTYLKRRCRIGPLISFARTLVLRPELGKQVHRVCINVNRILTDCLSDWPETERNEAVSVLTGAIQEMRLPRKADYMSGIIKSRMNPLVTIIATLAPNLEALDIVVENEGLRLLEPLYRPPDDGSLRPPFLSKLRSLHIRDLKKMQHPTMKDVISLMCLPKLEKFSMAFCNGDGLACPDFDLPPGSLALSELELQETTLDATRLTKIIRACKKLEVFTYESLPWLSQTADSCQFPPQALLPCLESQKHNLRSVRINLDVADPLIIYDWRRCPQYGSFDAFRNLKDLDVEQGAMQDFQNLPPFIERLTILCCEHPVYEMMASLADCCRNNFPFLRHVLLKPKYLPACGMLGIQGEYTESDWVVNPQFRESYRAGCCALEAILEGARFSFEVDCDGWDLYHRGDI</sequence>
<dbReference type="GeneID" id="37200834"/>
<dbReference type="Pfam" id="PF12937">
    <property type="entry name" value="F-box-like"/>
    <property type="match status" value="1"/>
</dbReference>
<protein>
    <recommendedName>
        <fullName evidence="1">F-box domain-containing protein</fullName>
    </recommendedName>
</protein>
<dbReference type="InterPro" id="IPR001810">
    <property type="entry name" value="F-box_dom"/>
</dbReference>
<evidence type="ECO:0000259" key="1">
    <source>
        <dbReference type="Pfam" id="PF12937"/>
    </source>
</evidence>
<dbReference type="VEuPathDB" id="FungiDB:BO97DRAFT_419071"/>